<keyword evidence="2" id="KW-0238">DNA-binding</keyword>
<comment type="caution">
    <text evidence="6">The sequence shown here is derived from an EMBL/GenBank/DDBJ whole genome shotgun (WGS) entry which is preliminary data.</text>
</comment>
<proteinExistence type="inferred from homology"/>
<dbReference type="Gene3D" id="1.10.443.10">
    <property type="entry name" value="Intergrase catalytic core"/>
    <property type="match status" value="1"/>
</dbReference>
<dbReference type="InterPro" id="IPR050090">
    <property type="entry name" value="Tyrosine_recombinase_XerCD"/>
</dbReference>
<name>A0A8J7WP83_9ACTN</name>
<evidence type="ECO:0000256" key="4">
    <source>
        <dbReference type="SAM" id="MobiDB-lite"/>
    </source>
</evidence>
<evidence type="ECO:0000256" key="2">
    <source>
        <dbReference type="ARBA" id="ARBA00023125"/>
    </source>
</evidence>
<accession>A0A8J7WP83</accession>
<dbReference type="Gene3D" id="1.10.150.130">
    <property type="match status" value="1"/>
</dbReference>
<evidence type="ECO:0000259" key="5">
    <source>
        <dbReference type="PROSITE" id="PS51898"/>
    </source>
</evidence>
<dbReference type="InterPro" id="IPR013762">
    <property type="entry name" value="Integrase-like_cat_sf"/>
</dbReference>
<organism evidence="6 7">
    <name type="scientific">Actinocrinis puniceicyclus</name>
    <dbReference type="NCBI Taxonomy" id="977794"/>
    <lineage>
        <taxon>Bacteria</taxon>
        <taxon>Bacillati</taxon>
        <taxon>Actinomycetota</taxon>
        <taxon>Actinomycetes</taxon>
        <taxon>Catenulisporales</taxon>
        <taxon>Actinospicaceae</taxon>
        <taxon>Actinocrinis</taxon>
    </lineage>
</organism>
<sequence length="493" mass="54714">MSAGASPGDWSYKIQFWKTEVYKGKRKTTYYVRWKVDGRPFKEAFDTSALAESFRSDLTSAARRGEPFCTGTGRPASMLRKAATPVSWYEFACAYVDMKWPDVAPNSRVGIAESLATITPVLLTKQIGAPDPELLRKALYSWSFNTNKRLRGAVSTPAEPPQNLIKAVRWLEKNTVAVTALEDATVVRAVLDALSKKLDGSKAAAKTIYRKRAVLHNALEYGVELGYFDNNPLKKVKKRAPKSTESIDPAALPDRRRATALLAAVRKQSRSGPRLVAYFACIYYAAMRPSEVADLRVTDYFPPARAGDWGEFRLRKSAPSVAAGWTDSGAGRRQSRQLKHRAENDFRTVPCHPHLAELIAEHIEQFGTGTDGRLFRGARGGPVPDSMVSLTWRQARKAGLSEADYDAGIAQRPYDLRHACVTGWLNAGVDPAQVAAWAGHSVTVLLRVYVGCIVGRDQIARKRIEAAFRDEDQERDNEQETAKPEREHGEDSD</sequence>
<dbReference type="EMBL" id="JAGSXH010000115">
    <property type="protein sequence ID" value="MBS2966013.1"/>
    <property type="molecule type" value="Genomic_DNA"/>
</dbReference>
<feature type="region of interest" description="Disordered" evidence="4">
    <location>
        <begin position="466"/>
        <end position="493"/>
    </location>
</feature>
<keyword evidence="3" id="KW-0233">DNA recombination</keyword>
<reference evidence="6" key="1">
    <citation type="submission" date="2021-04" db="EMBL/GenBank/DDBJ databases">
        <title>Genome based classification of Actinospica acidithermotolerans sp. nov., an actinobacterium isolated from an Indonesian hot spring.</title>
        <authorList>
            <person name="Kusuma A.B."/>
            <person name="Putra K.E."/>
            <person name="Nafisah S."/>
            <person name="Loh J."/>
            <person name="Nouioui I."/>
            <person name="Goodfellow M."/>
        </authorList>
    </citation>
    <scope>NUCLEOTIDE SEQUENCE</scope>
    <source>
        <strain evidence="6">DSM 45618</strain>
    </source>
</reference>
<dbReference type="InterPro" id="IPR010998">
    <property type="entry name" value="Integrase_recombinase_N"/>
</dbReference>
<dbReference type="RefSeq" id="WP_211470672.1">
    <property type="nucleotide sequence ID" value="NZ_JAGSXH010000115.1"/>
</dbReference>
<evidence type="ECO:0000256" key="1">
    <source>
        <dbReference type="ARBA" id="ARBA00008857"/>
    </source>
</evidence>
<dbReference type="GO" id="GO:0015074">
    <property type="term" value="P:DNA integration"/>
    <property type="evidence" value="ECO:0007669"/>
    <property type="project" value="InterPro"/>
</dbReference>
<dbReference type="GO" id="GO:0006310">
    <property type="term" value="P:DNA recombination"/>
    <property type="evidence" value="ECO:0007669"/>
    <property type="project" value="UniProtKB-KW"/>
</dbReference>
<dbReference type="InterPro" id="IPR011010">
    <property type="entry name" value="DNA_brk_join_enz"/>
</dbReference>
<feature type="domain" description="Tyr recombinase" evidence="5">
    <location>
        <begin position="247"/>
        <end position="463"/>
    </location>
</feature>
<dbReference type="Proteomes" id="UP000677913">
    <property type="component" value="Unassembled WGS sequence"/>
</dbReference>
<evidence type="ECO:0000256" key="3">
    <source>
        <dbReference type="ARBA" id="ARBA00023172"/>
    </source>
</evidence>
<dbReference type="InterPro" id="IPR002104">
    <property type="entry name" value="Integrase_catalytic"/>
</dbReference>
<dbReference type="SUPFAM" id="SSF56349">
    <property type="entry name" value="DNA breaking-rejoining enzymes"/>
    <property type="match status" value="1"/>
</dbReference>
<evidence type="ECO:0000313" key="6">
    <source>
        <dbReference type="EMBL" id="MBS2966013.1"/>
    </source>
</evidence>
<dbReference type="PROSITE" id="PS51898">
    <property type="entry name" value="TYR_RECOMBINASE"/>
    <property type="match status" value="1"/>
</dbReference>
<comment type="similarity">
    <text evidence="1">Belongs to the 'phage' integrase family.</text>
</comment>
<dbReference type="PANTHER" id="PTHR30349:SF64">
    <property type="entry name" value="PROPHAGE INTEGRASE INTD-RELATED"/>
    <property type="match status" value="1"/>
</dbReference>
<dbReference type="GO" id="GO:0003677">
    <property type="term" value="F:DNA binding"/>
    <property type="evidence" value="ECO:0007669"/>
    <property type="project" value="UniProtKB-KW"/>
</dbReference>
<gene>
    <name evidence="6" type="ORF">KGA66_23415</name>
</gene>
<dbReference type="AlphaFoldDB" id="A0A8J7WP83"/>
<dbReference type="Pfam" id="PF00589">
    <property type="entry name" value="Phage_integrase"/>
    <property type="match status" value="1"/>
</dbReference>
<keyword evidence="7" id="KW-1185">Reference proteome</keyword>
<evidence type="ECO:0000313" key="7">
    <source>
        <dbReference type="Proteomes" id="UP000677913"/>
    </source>
</evidence>
<protein>
    <submittedName>
        <fullName evidence="6">Tyrosine-type recombinase/integrase</fullName>
    </submittedName>
</protein>
<dbReference type="PANTHER" id="PTHR30349">
    <property type="entry name" value="PHAGE INTEGRASE-RELATED"/>
    <property type="match status" value="1"/>
</dbReference>